<gene>
    <name evidence="1" type="ORF">GMARGA_LOCUS35966</name>
</gene>
<sequence length="132" mass="15271">PKEKNETLDTSYIFKRPNNSIPSQNCILKYKLDNLPNEYLKALDEFIPESQKGQKGEVKIKNIRVKEVACKNLVKTDKTENKLPEIELKNKIEVDNDITKSAKESDINRIGIESQALLYYQKFVEATKTNHM</sequence>
<evidence type="ECO:0000313" key="2">
    <source>
        <dbReference type="Proteomes" id="UP000789901"/>
    </source>
</evidence>
<proteinExistence type="predicted"/>
<evidence type="ECO:0000313" key="1">
    <source>
        <dbReference type="EMBL" id="CAG8842403.1"/>
    </source>
</evidence>
<dbReference type="Proteomes" id="UP000789901">
    <property type="component" value="Unassembled WGS sequence"/>
</dbReference>
<feature type="non-terminal residue" evidence="1">
    <location>
        <position position="1"/>
    </location>
</feature>
<accession>A0ABN7WWK4</accession>
<dbReference type="EMBL" id="CAJVQB010068903">
    <property type="protein sequence ID" value="CAG8842403.1"/>
    <property type="molecule type" value="Genomic_DNA"/>
</dbReference>
<organism evidence="1 2">
    <name type="scientific">Gigaspora margarita</name>
    <dbReference type="NCBI Taxonomy" id="4874"/>
    <lineage>
        <taxon>Eukaryota</taxon>
        <taxon>Fungi</taxon>
        <taxon>Fungi incertae sedis</taxon>
        <taxon>Mucoromycota</taxon>
        <taxon>Glomeromycotina</taxon>
        <taxon>Glomeromycetes</taxon>
        <taxon>Diversisporales</taxon>
        <taxon>Gigasporaceae</taxon>
        <taxon>Gigaspora</taxon>
    </lineage>
</organism>
<keyword evidence="2" id="KW-1185">Reference proteome</keyword>
<protein>
    <submittedName>
        <fullName evidence="1">44816_t:CDS:1</fullName>
    </submittedName>
</protein>
<name>A0ABN7WWK4_GIGMA</name>
<comment type="caution">
    <text evidence="1">The sequence shown here is derived from an EMBL/GenBank/DDBJ whole genome shotgun (WGS) entry which is preliminary data.</text>
</comment>
<feature type="non-terminal residue" evidence="1">
    <location>
        <position position="132"/>
    </location>
</feature>
<reference evidence="1 2" key="1">
    <citation type="submission" date="2021-06" db="EMBL/GenBank/DDBJ databases">
        <authorList>
            <person name="Kallberg Y."/>
            <person name="Tangrot J."/>
            <person name="Rosling A."/>
        </authorList>
    </citation>
    <scope>NUCLEOTIDE SEQUENCE [LARGE SCALE GENOMIC DNA]</scope>
    <source>
        <strain evidence="1 2">120-4 pot B 10/14</strain>
    </source>
</reference>